<accession>A0A5B0Q949</accession>
<feature type="compositionally biased region" description="Polar residues" evidence="1">
    <location>
        <begin position="271"/>
        <end position="282"/>
    </location>
</feature>
<dbReference type="PANTHER" id="PTHR47072:SF4">
    <property type="entry name" value="MYB_SANT-LIKE DOMAIN-CONTAINING PROTEIN"/>
    <property type="match status" value="1"/>
</dbReference>
<feature type="region of interest" description="Disordered" evidence="1">
    <location>
        <begin position="38"/>
        <end position="72"/>
    </location>
</feature>
<dbReference type="PANTHER" id="PTHR47072">
    <property type="match status" value="1"/>
</dbReference>
<dbReference type="Pfam" id="PF12776">
    <property type="entry name" value="Myb_DNA-bind_3"/>
    <property type="match status" value="1"/>
</dbReference>
<dbReference type="InterPro" id="IPR024752">
    <property type="entry name" value="Myb/SANT-like_dom"/>
</dbReference>
<dbReference type="EMBL" id="VDEP01000304">
    <property type="protein sequence ID" value="KAA1109639.1"/>
    <property type="molecule type" value="Genomic_DNA"/>
</dbReference>
<dbReference type="Proteomes" id="UP000325313">
    <property type="component" value="Unassembled WGS sequence"/>
</dbReference>
<comment type="caution">
    <text evidence="3">The sequence shown here is derived from an EMBL/GenBank/DDBJ whole genome shotgun (WGS) entry which is preliminary data.</text>
</comment>
<name>A0A5B0Q949_PUCGR</name>
<evidence type="ECO:0000256" key="1">
    <source>
        <dbReference type="SAM" id="MobiDB-lite"/>
    </source>
</evidence>
<gene>
    <name evidence="3" type="ORF">PGTUg99_050171</name>
</gene>
<feature type="compositionally biased region" description="Polar residues" evidence="1">
    <location>
        <begin position="1"/>
        <end position="18"/>
    </location>
</feature>
<dbReference type="AlphaFoldDB" id="A0A5B0Q949"/>
<feature type="compositionally biased region" description="Basic residues" evidence="1">
    <location>
        <begin position="241"/>
        <end position="252"/>
    </location>
</feature>
<reference evidence="3 4" key="1">
    <citation type="submission" date="2019-05" db="EMBL/GenBank/DDBJ databases">
        <title>Emergence of the Ug99 lineage of the wheat stem rust pathogen through somatic hybridization.</title>
        <authorList>
            <person name="Li F."/>
            <person name="Upadhyaya N.M."/>
            <person name="Sperschneider J."/>
            <person name="Matny O."/>
            <person name="Nguyen-Phuc H."/>
            <person name="Mago R."/>
            <person name="Raley C."/>
            <person name="Miller M.E."/>
            <person name="Silverstein K.A.T."/>
            <person name="Henningsen E."/>
            <person name="Hirsch C.D."/>
            <person name="Visser B."/>
            <person name="Pretorius Z.A."/>
            <person name="Steffenson B.J."/>
            <person name="Schwessinger B."/>
            <person name="Dodds P.N."/>
            <person name="Figueroa M."/>
        </authorList>
    </citation>
    <scope>NUCLEOTIDE SEQUENCE [LARGE SCALE GENOMIC DNA]</scope>
    <source>
        <strain evidence="3 4">Ug99</strain>
    </source>
</reference>
<evidence type="ECO:0000313" key="3">
    <source>
        <dbReference type="EMBL" id="KAA1109639.1"/>
    </source>
</evidence>
<feature type="region of interest" description="Disordered" evidence="1">
    <location>
        <begin position="1"/>
        <end position="21"/>
    </location>
</feature>
<sequence length="397" mass="43496">MIDPQLSNSAPRTISSSDGPADISVCLPTPAAASSLITPITTKEIQPPSKPSTTPEAPPTTTPNGSATTPNLLATSLDEADGKTPHMWSTNEKRKLLELIEIRISAGRATDTNDNLKKEDWAHVLDGLNEHFNLNLSCDQIKNQKNVLRRLYFDYKFLSQQPGFDWDNEKSTVKADPSAWDQLIQSHPRRNFGKLKNKSFPVFEVAARVFSGTDKITDPTNKHILPMNGSDPGTDLGPSKSVKKNKQKRKRSTFSYGSCENSEGEIEKPVESSTAPRPISSNKRTEETNESVVTEGIEGLIGAINNANASLGPLRPGSASLVEESGGGPSNAQQTICDKALQSLATHFLNEVDDERYIEYVLVLEDEKKSATFLSLINTSKKISHMWLDRQVVCGLH</sequence>
<protein>
    <recommendedName>
        <fullName evidence="2">Myb/SANT-like domain-containing protein</fullName>
    </recommendedName>
</protein>
<evidence type="ECO:0000313" key="4">
    <source>
        <dbReference type="Proteomes" id="UP000325313"/>
    </source>
</evidence>
<feature type="domain" description="Myb/SANT-like" evidence="2">
    <location>
        <begin position="87"/>
        <end position="182"/>
    </location>
</feature>
<evidence type="ECO:0000259" key="2">
    <source>
        <dbReference type="Pfam" id="PF12776"/>
    </source>
</evidence>
<feature type="region of interest" description="Disordered" evidence="1">
    <location>
        <begin position="216"/>
        <end position="291"/>
    </location>
</feature>
<organism evidence="3 4">
    <name type="scientific">Puccinia graminis f. sp. tritici</name>
    <dbReference type="NCBI Taxonomy" id="56615"/>
    <lineage>
        <taxon>Eukaryota</taxon>
        <taxon>Fungi</taxon>
        <taxon>Dikarya</taxon>
        <taxon>Basidiomycota</taxon>
        <taxon>Pucciniomycotina</taxon>
        <taxon>Pucciniomycetes</taxon>
        <taxon>Pucciniales</taxon>
        <taxon>Pucciniaceae</taxon>
        <taxon>Puccinia</taxon>
    </lineage>
</organism>
<proteinExistence type="predicted"/>